<feature type="compositionally biased region" description="Basic and acidic residues" evidence="1">
    <location>
        <begin position="103"/>
        <end position="113"/>
    </location>
</feature>
<organism evidence="2 3">
    <name type="scientific">Ascobolus immersus RN42</name>
    <dbReference type="NCBI Taxonomy" id="1160509"/>
    <lineage>
        <taxon>Eukaryota</taxon>
        <taxon>Fungi</taxon>
        <taxon>Dikarya</taxon>
        <taxon>Ascomycota</taxon>
        <taxon>Pezizomycotina</taxon>
        <taxon>Pezizomycetes</taxon>
        <taxon>Pezizales</taxon>
        <taxon>Ascobolaceae</taxon>
        <taxon>Ascobolus</taxon>
    </lineage>
</organism>
<dbReference type="EMBL" id="ML119687">
    <property type="protein sequence ID" value="RPA80497.1"/>
    <property type="molecule type" value="Genomic_DNA"/>
</dbReference>
<dbReference type="Proteomes" id="UP000275078">
    <property type="component" value="Unassembled WGS sequence"/>
</dbReference>
<feature type="region of interest" description="Disordered" evidence="1">
    <location>
        <begin position="50"/>
        <end position="88"/>
    </location>
</feature>
<name>A0A3N4I4V6_ASCIM</name>
<accession>A0A3N4I4V6</accession>
<feature type="compositionally biased region" description="Basic and acidic residues" evidence="1">
    <location>
        <begin position="50"/>
        <end position="69"/>
    </location>
</feature>
<sequence length="162" mass="18780">MVIRKSTGNRVFLLPLFVIDCEDEDSALQYFSKMSLSFFSNRSIKVRELGGRAETEPESDTKTKNESRQPTKKQGLPMRFQERRKRREDVGCDRCERLGAQECRNRGEKEKKKLAGQQKNTEFVIKMKQRKGSAAKVKNQGRREQQIEPIQVQANEDTDGPR</sequence>
<gene>
    <name evidence="2" type="ORF">BJ508DRAFT_377037</name>
</gene>
<feature type="region of interest" description="Disordered" evidence="1">
    <location>
        <begin position="103"/>
        <end position="162"/>
    </location>
</feature>
<reference evidence="2 3" key="1">
    <citation type="journal article" date="2018" name="Nat. Ecol. Evol.">
        <title>Pezizomycetes genomes reveal the molecular basis of ectomycorrhizal truffle lifestyle.</title>
        <authorList>
            <person name="Murat C."/>
            <person name="Payen T."/>
            <person name="Noel B."/>
            <person name="Kuo A."/>
            <person name="Morin E."/>
            <person name="Chen J."/>
            <person name="Kohler A."/>
            <person name="Krizsan K."/>
            <person name="Balestrini R."/>
            <person name="Da Silva C."/>
            <person name="Montanini B."/>
            <person name="Hainaut M."/>
            <person name="Levati E."/>
            <person name="Barry K.W."/>
            <person name="Belfiori B."/>
            <person name="Cichocki N."/>
            <person name="Clum A."/>
            <person name="Dockter R.B."/>
            <person name="Fauchery L."/>
            <person name="Guy J."/>
            <person name="Iotti M."/>
            <person name="Le Tacon F."/>
            <person name="Lindquist E.A."/>
            <person name="Lipzen A."/>
            <person name="Malagnac F."/>
            <person name="Mello A."/>
            <person name="Molinier V."/>
            <person name="Miyauchi S."/>
            <person name="Poulain J."/>
            <person name="Riccioni C."/>
            <person name="Rubini A."/>
            <person name="Sitrit Y."/>
            <person name="Splivallo R."/>
            <person name="Traeger S."/>
            <person name="Wang M."/>
            <person name="Zifcakova L."/>
            <person name="Wipf D."/>
            <person name="Zambonelli A."/>
            <person name="Paolocci F."/>
            <person name="Nowrousian M."/>
            <person name="Ottonello S."/>
            <person name="Baldrian P."/>
            <person name="Spatafora J.W."/>
            <person name="Henrissat B."/>
            <person name="Nagy L.G."/>
            <person name="Aury J.M."/>
            <person name="Wincker P."/>
            <person name="Grigoriev I.V."/>
            <person name="Bonfante P."/>
            <person name="Martin F.M."/>
        </authorList>
    </citation>
    <scope>NUCLEOTIDE SEQUENCE [LARGE SCALE GENOMIC DNA]</scope>
    <source>
        <strain evidence="2 3">RN42</strain>
    </source>
</reference>
<protein>
    <submittedName>
        <fullName evidence="2">Uncharacterized protein</fullName>
    </submittedName>
</protein>
<evidence type="ECO:0000313" key="2">
    <source>
        <dbReference type="EMBL" id="RPA80497.1"/>
    </source>
</evidence>
<dbReference type="AlphaFoldDB" id="A0A3N4I4V6"/>
<proteinExistence type="predicted"/>
<keyword evidence="3" id="KW-1185">Reference proteome</keyword>
<evidence type="ECO:0000256" key="1">
    <source>
        <dbReference type="SAM" id="MobiDB-lite"/>
    </source>
</evidence>
<evidence type="ECO:0000313" key="3">
    <source>
        <dbReference type="Proteomes" id="UP000275078"/>
    </source>
</evidence>